<evidence type="ECO:0000256" key="6">
    <source>
        <dbReference type="SAM" id="Phobius"/>
    </source>
</evidence>
<evidence type="ECO:0000256" key="3">
    <source>
        <dbReference type="ARBA" id="ARBA00022989"/>
    </source>
</evidence>
<dbReference type="GO" id="GO:0071944">
    <property type="term" value="C:cell periphery"/>
    <property type="evidence" value="ECO:0007669"/>
    <property type="project" value="UniProtKB-ARBA"/>
</dbReference>
<evidence type="ECO:0000256" key="5">
    <source>
        <dbReference type="SAM" id="MobiDB-lite"/>
    </source>
</evidence>
<proteinExistence type="predicted"/>
<evidence type="ECO:0000256" key="4">
    <source>
        <dbReference type="ARBA" id="ARBA00023136"/>
    </source>
</evidence>
<feature type="compositionally biased region" description="Basic and acidic residues" evidence="5">
    <location>
        <begin position="425"/>
        <end position="442"/>
    </location>
</feature>
<evidence type="ECO:0000256" key="1">
    <source>
        <dbReference type="ARBA" id="ARBA00004167"/>
    </source>
</evidence>
<protein>
    <submittedName>
        <fullName evidence="7">Uncharacterized protein</fullName>
    </submittedName>
</protein>
<dbReference type="EMBL" id="CAJMWX010001562">
    <property type="protein sequence ID" value="CAE6496272.1"/>
    <property type="molecule type" value="Genomic_DNA"/>
</dbReference>
<gene>
    <name evidence="7" type="ORF">RDB_LOCUS147193</name>
</gene>
<feature type="compositionally biased region" description="Pro residues" evidence="5">
    <location>
        <begin position="493"/>
        <end position="502"/>
    </location>
</feature>
<dbReference type="PANTHER" id="PTHR15549">
    <property type="entry name" value="PAIRED IMMUNOGLOBULIN-LIKE TYPE 2 RECEPTOR"/>
    <property type="match status" value="1"/>
</dbReference>
<feature type="compositionally biased region" description="Low complexity" evidence="5">
    <location>
        <begin position="393"/>
        <end position="416"/>
    </location>
</feature>
<name>A0A8H3HCD9_9AGAM</name>
<reference evidence="7" key="1">
    <citation type="submission" date="2021-01" db="EMBL/GenBank/DDBJ databases">
        <authorList>
            <person name="Kaushik A."/>
        </authorList>
    </citation>
    <scope>NUCLEOTIDE SEQUENCE</scope>
    <source>
        <strain evidence="7">AG4-R118</strain>
    </source>
</reference>
<dbReference type="AlphaFoldDB" id="A0A8H3HCD9"/>
<feature type="compositionally biased region" description="Low complexity" evidence="5">
    <location>
        <begin position="503"/>
        <end position="530"/>
    </location>
</feature>
<evidence type="ECO:0000313" key="8">
    <source>
        <dbReference type="Proteomes" id="UP000663888"/>
    </source>
</evidence>
<evidence type="ECO:0000256" key="2">
    <source>
        <dbReference type="ARBA" id="ARBA00022692"/>
    </source>
</evidence>
<sequence>MPRYNVTVDDVSAIFEYYIPNTRVWTDSPTSDQELHNYWDSTYHSSNQFGAQASVMFQGTAVYLFAAKRSRHGTYGIYLDGLRVYDGDSYSASPLYNQIMYNATDLAPTWHNLTIVNSDPSNQTYTEVDYIRWTTLMPESLTETFGTPISYSPNNMSYSSLNAWNENRDGSNPSMVTSTDGASVNITFNGNGIELYGKTGPNYGRFSAQVEGDNEHQLNANSEQIHDTMLFRQDNLTSGRHTILVTNRGTSSLAITSAKPILWRGPNSPNPDTPSGSHTISTATIAGAVVGVVVGMAAVLFILLFVLRRRRRKQRENDLRVHSSHEPAFIDATPFELPASPNEQAVYAQSPSSARFSKHRSEGSQYAAYPLQYQPVLGSPGMSSRGSFETPQSAGLGVPSSSAGGSSSGRPASAGTGRSGGKYRRSAEPTSREEVPQGVEVIRDSDAGPILLPPAYSAAMEARAPVDISGSFAPSASSLVAPISPTPVSTTPVPAPSTPTLPPGAALPIITNSGIAQSSSRISNSSPGAI</sequence>
<evidence type="ECO:0000313" key="7">
    <source>
        <dbReference type="EMBL" id="CAE6496272.1"/>
    </source>
</evidence>
<accession>A0A8H3HCD9</accession>
<dbReference type="Proteomes" id="UP000663888">
    <property type="component" value="Unassembled WGS sequence"/>
</dbReference>
<comment type="caution">
    <text evidence="7">The sequence shown here is derived from an EMBL/GenBank/DDBJ whole genome shotgun (WGS) entry which is preliminary data.</text>
</comment>
<comment type="subcellular location">
    <subcellularLocation>
        <location evidence="1">Membrane</location>
        <topology evidence="1">Single-pass membrane protein</topology>
    </subcellularLocation>
</comment>
<feature type="transmembrane region" description="Helical" evidence="6">
    <location>
        <begin position="285"/>
        <end position="307"/>
    </location>
</feature>
<feature type="compositionally biased region" description="Low complexity" evidence="5">
    <location>
        <begin position="480"/>
        <end position="492"/>
    </location>
</feature>
<dbReference type="InterPro" id="IPR051694">
    <property type="entry name" value="Immunoregulatory_rcpt-like"/>
</dbReference>
<dbReference type="GO" id="GO:0016020">
    <property type="term" value="C:membrane"/>
    <property type="evidence" value="ECO:0007669"/>
    <property type="project" value="UniProtKB-SubCell"/>
</dbReference>
<feature type="region of interest" description="Disordered" evidence="5">
    <location>
        <begin position="474"/>
        <end position="530"/>
    </location>
</feature>
<dbReference type="Gene3D" id="2.60.120.260">
    <property type="entry name" value="Galactose-binding domain-like"/>
    <property type="match status" value="2"/>
</dbReference>
<feature type="compositionally biased region" description="Polar residues" evidence="5">
    <location>
        <begin position="381"/>
        <end position="392"/>
    </location>
</feature>
<organism evidence="7 8">
    <name type="scientific">Rhizoctonia solani</name>
    <dbReference type="NCBI Taxonomy" id="456999"/>
    <lineage>
        <taxon>Eukaryota</taxon>
        <taxon>Fungi</taxon>
        <taxon>Dikarya</taxon>
        <taxon>Basidiomycota</taxon>
        <taxon>Agaricomycotina</taxon>
        <taxon>Agaricomycetes</taxon>
        <taxon>Cantharellales</taxon>
        <taxon>Ceratobasidiaceae</taxon>
        <taxon>Rhizoctonia</taxon>
    </lineage>
</organism>
<keyword evidence="2 6" id="KW-0812">Transmembrane</keyword>
<keyword evidence="4 6" id="KW-0472">Membrane</keyword>
<keyword evidence="3 6" id="KW-1133">Transmembrane helix</keyword>
<feature type="region of interest" description="Disordered" evidence="5">
    <location>
        <begin position="380"/>
        <end position="442"/>
    </location>
</feature>